<comment type="function">
    <text evidence="7">Endoribonuclease that catalyzes the hydrolysis of histone-coding pre-mRNA 3'-end. Involved in histone pre-mRNA processing during the S-phase of the cell cycle, which is required for entering/progressing through S-phase. Cleaves histone pre-mRNA at a major and a minor cleavage site after the 5'-ACCCA-3' and the 5'-ACCCACA-3' sequence, respectively, and located downstream of the stem-loop. May require the presence of the HDE element located at the histone pre-RNA 3'-end to avoid non-specific cleavage.</text>
</comment>
<evidence type="ECO:0000256" key="4">
    <source>
        <dbReference type="ARBA" id="ARBA00014856"/>
    </source>
</evidence>
<name>A0A7K6TD23_CALNI</name>
<dbReference type="InterPro" id="IPR001279">
    <property type="entry name" value="Metallo-B-lactamas"/>
</dbReference>
<evidence type="ECO:0000256" key="2">
    <source>
        <dbReference type="ARBA" id="ARBA00006759"/>
    </source>
</evidence>
<dbReference type="EMBL" id="VZSB01002901">
    <property type="protein sequence ID" value="NWX08168.1"/>
    <property type="molecule type" value="Genomic_DNA"/>
</dbReference>
<keyword evidence="10" id="KW-1185">Reference proteome</keyword>
<protein>
    <recommendedName>
        <fullName evidence="4">Metallo-beta-lactamase domain-containing protein 1</fullName>
    </recommendedName>
    <alternativeName>
        <fullName evidence="5">Endoribonuclease MBLAC1</fullName>
    </alternativeName>
</protein>
<evidence type="ECO:0000256" key="3">
    <source>
        <dbReference type="ARBA" id="ARBA00011738"/>
    </source>
</evidence>
<dbReference type="GO" id="GO:0005829">
    <property type="term" value="C:cytosol"/>
    <property type="evidence" value="ECO:0007669"/>
    <property type="project" value="UniProtKB-SubCell"/>
</dbReference>
<feature type="domain" description="Metallo-beta-lactamase" evidence="8">
    <location>
        <begin position="38"/>
        <end position="202"/>
    </location>
</feature>
<gene>
    <name evidence="9" type="primary">Mblac1</name>
    <name evidence="9" type="ORF">CALNIC_R14627</name>
</gene>
<dbReference type="PANTHER" id="PTHR23200:SF48">
    <property type="entry name" value="METALLO-BETA-LACTAMASE DOMAIN-CONTAINING PROTEIN 1"/>
    <property type="match status" value="1"/>
</dbReference>
<sequence length="211" mass="22183">RTAPLAVPAEIPGSPYSVRILQEGFSHPPLPDGSFQADGTITLVRGGPVTLLVDTGGPWGGRRLLELLAQQGVSPDDVTDVVCTHGHSDHAGNINLFPKAKVMVGFDLCRGAGWYLPHPVTSGGRRELDPGLLEVMGTPGHTRDHVSVVVGGTAAGTVVVAGDTFERDGDGDEWRGLSQDPAAQERSRRDVVALADVIVPGHGPPFRVIKD</sequence>
<accession>A0A7K6TD23</accession>
<comment type="subcellular location">
    <subcellularLocation>
        <location evidence="1">Cytoplasm</location>
        <location evidence="1">Cytosol</location>
    </subcellularLocation>
</comment>
<comment type="catalytic activity">
    <reaction evidence="6">
        <text>a ribonucleotidyl-ribonucleotide-RNA + H2O = a 3'-end ribonucleotide-RNA + a 5'-end 5'-phospho-ribonucleoside-RNA + H(+)</text>
        <dbReference type="Rhea" id="RHEA:68096"/>
        <dbReference type="Rhea" id="RHEA-COMP:15179"/>
        <dbReference type="Rhea" id="RHEA-COMP:17355"/>
        <dbReference type="Rhea" id="RHEA-COMP:17428"/>
        <dbReference type="ChEBI" id="CHEBI:15377"/>
        <dbReference type="ChEBI" id="CHEBI:15378"/>
        <dbReference type="ChEBI" id="CHEBI:74896"/>
        <dbReference type="ChEBI" id="CHEBI:138282"/>
        <dbReference type="ChEBI" id="CHEBI:173118"/>
    </reaction>
    <physiologicalReaction direction="left-to-right" evidence="6">
        <dbReference type="Rhea" id="RHEA:68097"/>
    </physiologicalReaction>
</comment>
<feature type="non-terminal residue" evidence="9">
    <location>
        <position position="1"/>
    </location>
</feature>
<evidence type="ECO:0000313" key="10">
    <source>
        <dbReference type="Proteomes" id="UP000546235"/>
    </source>
</evidence>
<evidence type="ECO:0000313" key="9">
    <source>
        <dbReference type="EMBL" id="NWX08168.1"/>
    </source>
</evidence>
<evidence type="ECO:0000259" key="8">
    <source>
        <dbReference type="SMART" id="SM00849"/>
    </source>
</evidence>
<evidence type="ECO:0000256" key="1">
    <source>
        <dbReference type="ARBA" id="ARBA00004514"/>
    </source>
</evidence>
<evidence type="ECO:0000256" key="7">
    <source>
        <dbReference type="ARBA" id="ARBA00045869"/>
    </source>
</evidence>
<evidence type="ECO:0000256" key="5">
    <source>
        <dbReference type="ARBA" id="ARBA00032988"/>
    </source>
</evidence>
<dbReference type="AlphaFoldDB" id="A0A7K6TD23"/>
<organism evidence="9 10">
    <name type="scientific">Caloenas nicobarica</name>
    <name type="common">Nicobar pigeon</name>
    <dbReference type="NCBI Taxonomy" id="187106"/>
    <lineage>
        <taxon>Eukaryota</taxon>
        <taxon>Metazoa</taxon>
        <taxon>Chordata</taxon>
        <taxon>Craniata</taxon>
        <taxon>Vertebrata</taxon>
        <taxon>Euteleostomi</taxon>
        <taxon>Archelosauria</taxon>
        <taxon>Archosauria</taxon>
        <taxon>Dinosauria</taxon>
        <taxon>Saurischia</taxon>
        <taxon>Theropoda</taxon>
        <taxon>Coelurosauria</taxon>
        <taxon>Aves</taxon>
        <taxon>Neognathae</taxon>
        <taxon>Neoaves</taxon>
        <taxon>Columbimorphae</taxon>
        <taxon>Columbiformes</taxon>
        <taxon>Columbidae</taxon>
        <taxon>Caloenas</taxon>
    </lineage>
</organism>
<dbReference type="InterPro" id="IPR039344">
    <property type="entry name" value="MBLAC1"/>
</dbReference>
<comment type="similarity">
    <text evidence="2">Belongs to the metallo-beta-lactamase superfamily. Glyoxalase II family.</text>
</comment>
<dbReference type="SUPFAM" id="SSF56281">
    <property type="entry name" value="Metallo-hydrolase/oxidoreductase"/>
    <property type="match status" value="1"/>
</dbReference>
<reference evidence="9 10" key="1">
    <citation type="submission" date="2019-09" db="EMBL/GenBank/DDBJ databases">
        <title>Bird 10,000 Genomes (B10K) Project - Family phase.</title>
        <authorList>
            <person name="Zhang G."/>
        </authorList>
    </citation>
    <scope>NUCLEOTIDE SEQUENCE [LARGE SCALE GENOMIC DNA]</scope>
    <source>
        <strain evidence="9">OUT-0007</strain>
        <tissue evidence="9">Blood</tissue>
    </source>
</reference>
<evidence type="ECO:0000256" key="6">
    <source>
        <dbReference type="ARBA" id="ARBA00044690"/>
    </source>
</evidence>
<dbReference type="Proteomes" id="UP000546235">
    <property type="component" value="Unassembled WGS sequence"/>
</dbReference>
<feature type="non-terminal residue" evidence="9">
    <location>
        <position position="211"/>
    </location>
</feature>
<dbReference type="CDD" id="cd07711">
    <property type="entry name" value="MBLAC1-like_MBL-fold"/>
    <property type="match status" value="1"/>
</dbReference>
<dbReference type="Pfam" id="PF00753">
    <property type="entry name" value="Lactamase_B"/>
    <property type="match status" value="1"/>
</dbReference>
<dbReference type="Gene3D" id="3.60.15.10">
    <property type="entry name" value="Ribonuclease Z/Hydroxyacylglutathione hydrolase-like"/>
    <property type="match status" value="1"/>
</dbReference>
<comment type="caution">
    <text evidence="9">The sequence shown here is derived from an EMBL/GenBank/DDBJ whole genome shotgun (WGS) entry which is preliminary data.</text>
</comment>
<comment type="subunit">
    <text evidence="3">Homodimer.</text>
</comment>
<proteinExistence type="inferred from homology"/>
<dbReference type="PANTHER" id="PTHR23200">
    <property type="entry name" value="METALLO-BETA-LACTAMASE DOMAIN-CONTAINING PROTEIN 1"/>
    <property type="match status" value="1"/>
</dbReference>
<dbReference type="InterPro" id="IPR036866">
    <property type="entry name" value="RibonucZ/Hydroxyglut_hydro"/>
</dbReference>
<dbReference type="SMART" id="SM00849">
    <property type="entry name" value="Lactamase_B"/>
    <property type="match status" value="1"/>
</dbReference>